<dbReference type="InterPro" id="IPR020806">
    <property type="entry name" value="PKS_PP-bd"/>
</dbReference>
<dbReference type="RefSeq" id="WP_091296377.1">
    <property type="nucleotide sequence ID" value="NZ_FMDN01000008.1"/>
</dbReference>
<dbReference type="FunFam" id="3.40.50.12780:FF:000012">
    <property type="entry name" value="Non-ribosomal peptide synthetase"/>
    <property type="match status" value="3"/>
</dbReference>
<dbReference type="InterPro" id="IPR025110">
    <property type="entry name" value="AMP-bd_C"/>
</dbReference>
<dbReference type="GO" id="GO:0043041">
    <property type="term" value="P:amino acid activation for nonribosomal peptide biosynthetic process"/>
    <property type="evidence" value="ECO:0007669"/>
    <property type="project" value="TreeGrafter"/>
</dbReference>
<dbReference type="FunFam" id="2.30.38.10:FF:000001">
    <property type="entry name" value="Non-ribosomal peptide synthetase PvdI"/>
    <property type="match status" value="1"/>
</dbReference>
<dbReference type="GO" id="GO:0008610">
    <property type="term" value="P:lipid biosynthetic process"/>
    <property type="evidence" value="ECO:0007669"/>
    <property type="project" value="UniProtKB-ARBA"/>
</dbReference>
<dbReference type="CDD" id="cd05235">
    <property type="entry name" value="SDR_e1"/>
    <property type="match status" value="1"/>
</dbReference>
<gene>
    <name evidence="8" type="ORF">GA0070560_108174</name>
</gene>
<dbReference type="InterPro" id="IPR009081">
    <property type="entry name" value="PP-bd_ACP"/>
</dbReference>
<evidence type="ECO:0000256" key="2">
    <source>
        <dbReference type="ARBA" id="ARBA00006432"/>
    </source>
</evidence>
<protein>
    <submittedName>
        <fullName evidence="8">Amino acid adenylation domain-containing protein/thioester reductase domain-containing protein</fullName>
    </submittedName>
</protein>
<dbReference type="Gene3D" id="3.30.559.30">
    <property type="entry name" value="Nonribosomal peptide synthetase, condensation domain"/>
    <property type="match status" value="4"/>
</dbReference>
<dbReference type="InterPro" id="IPR036736">
    <property type="entry name" value="ACP-like_sf"/>
</dbReference>
<evidence type="ECO:0000256" key="4">
    <source>
        <dbReference type="ARBA" id="ARBA00022553"/>
    </source>
</evidence>
<dbReference type="EMBL" id="FMDN01000008">
    <property type="protein sequence ID" value="SCG54250.1"/>
    <property type="molecule type" value="Genomic_DNA"/>
</dbReference>
<dbReference type="GO" id="GO:0016874">
    <property type="term" value="F:ligase activity"/>
    <property type="evidence" value="ECO:0007669"/>
    <property type="project" value="UniProtKB-KW"/>
</dbReference>
<dbReference type="GO" id="GO:0072330">
    <property type="term" value="P:monocarboxylic acid biosynthetic process"/>
    <property type="evidence" value="ECO:0007669"/>
    <property type="project" value="UniProtKB-ARBA"/>
</dbReference>
<dbReference type="PANTHER" id="PTHR45527">
    <property type="entry name" value="NONRIBOSOMAL PEPTIDE SYNTHETASE"/>
    <property type="match status" value="1"/>
</dbReference>
<dbReference type="FunFam" id="1.10.1200.10:FF:000016">
    <property type="entry name" value="Non-ribosomal peptide synthase"/>
    <property type="match status" value="3"/>
</dbReference>
<dbReference type="PROSITE" id="PS00012">
    <property type="entry name" value="PHOSPHOPANTETHEINE"/>
    <property type="match status" value="2"/>
</dbReference>
<dbReference type="GO" id="GO:0031177">
    <property type="term" value="F:phosphopantetheine binding"/>
    <property type="evidence" value="ECO:0007669"/>
    <property type="project" value="InterPro"/>
</dbReference>
<keyword evidence="3" id="KW-0596">Phosphopantetheine</keyword>
<dbReference type="SUPFAM" id="SSF51735">
    <property type="entry name" value="NAD(P)-binding Rossmann-fold domains"/>
    <property type="match status" value="1"/>
</dbReference>
<dbReference type="FunFam" id="3.40.50.980:FF:000001">
    <property type="entry name" value="Non-ribosomal peptide synthetase"/>
    <property type="match status" value="2"/>
</dbReference>
<dbReference type="Pfam" id="PF00501">
    <property type="entry name" value="AMP-binding"/>
    <property type="match status" value="4"/>
</dbReference>
<reference evidence="9" key="1">
    <citation type="submission" date="2016-06" db="EMBL/GenBank/DDBJ databases">
        <authorList>
            <person name="Varghese N."/>
        </authorList>
    </citation>
    <scope>NUCLEOTIDE SEQUENCE [LARGE SCALE GENOMIC DNA]</scope>
    <source>
        <strain evidence="9">DSM 43171</strain>
    </source>
</reference>
<accession>A0A1C5I7G1</accession>
<dbReference type="NCBIfam" id="TIGR01746">
    <property type="entry name" value="Thioester-redct"/>
    <property type="match status" value="1"/>
</dbReference>
<dbReference type="InterPro" id="IPR010080">
    <property type="entry name" value="Thioester_reductase-like_dom"/>
</dbReference>
<dbReference type="PROSITE" id="PS00455">
    <property type="entry name" value="AMP_BINDING"/>
    <property type="match status" value="4"/>
</dbReference>
<dbReference type="InterPro" id="IPR013120">
    <property type="entry name" value="FAR_NAD-bd"/>
</dbReference>
<dbReference type="FunFam" id="3.40.50.980:FF:000002">
    <property type="entry name" value="Enterobactin synthetase component F"/>
    <property type="match status" value="1"/>
</dbReference>
<evidence type="ECO:0000259" key="7">
    <source>
        <dbReference type="PROSITE" id="PS50075"/>
    </source>
</evidence>
<feature type="domain" description="Carrier" evidence="7">
    <location>
        <begin position="3104"/>
        <end position="3179"/>
    </location>
</feature>
<dbReference type="GO" id="GO:0005829">
    <property type="term" value="C:cytosol"/>
    <property type="evidence" value="ECO:0007669"/>
    <property type="project" value="TreeGrafter"/>
</dbReference>
<dbReference type="NCBIfam" id="NF003417">
    <property type="entry name" value="PRK04813.1"/>
    <property type="match status" value="4"/>
</dbReference>
<keyword evidence="9" id="KW-1185">Reference proteome</keyword>
<dbReference type="STRING" id="47864.GA0070560_108174"/>
<comment type="similarity">
    <text evidence="2">Belongs to the ATP-dependent AMP-binding enzyme family.</text>
</comment>
<dbReference type="FunFam" id="3.30.300.30:FF:000010">
    <property type="entry name" value="Enterobactin synthetase component F"/>
    <property type="match status" value="3"/>
</dbReference>
<dbReference type="CDD" id="cd19531">
    <property type="entry name" value="LCL_NRPS-like"/>
    <property type="match status" value="4"/>
</dbReference>
<feature type="region of interest" description="Disordered" evidence="6">
    <location>
        <begin position="4583"/>
        <end position="4602"/>
    </location>
</feature>
<sequence length="4652" mass="498587">MSVDDNPVSTREAYLLPASYGQRRLWFLDLLEPGSAASYTEHGALRVTGELDVDALRAAVAAMVRRHETLRTGLILVDGEPVQAVTTELTVEVEQVDATGRVPTGADTATVHAALATEIRELLRRPFDLTRPPLFRVVLYRLGPADQVLVVAFHHAVYDQWSGAVFVRELLACYDAALAGAPPALPELPVQYGDFAAWQRQWVGGDEEAGQLDHWQRRLAGLPPLELPTDHPRPSTQTFDGGTVETVLPAELVADLERLGRDHQATLFMTVLTGFAAVLARHCGQDDLAVGTPVAGRRAPELEHLVGFFVNNLVLRIDASADPGFTELLDRVRGTCLDAYAHADVPFERVVERVRPERDLARSPLFQVMFVFGNVPLPALTATGFTAELFRVDPGTAKFDLFVTCVPRADGALTVTVEHNTALFDPDTARRLLAHLCQVLDAAVTDPRRPLSALPLLTDAERKLLVDRGRGRQRELPADTLPDLVAARAAAHPERTAVTGVSGRLGYADLVRRAQRIAAALHAAGVRPGQLVGVAVDRDVDLPAALLGVLGAGAAYLPVDPALPAERLRFVLADGDAALVLADATTAAALPDGPPVLRLDGDLPDAADWPARPGPDDLAYVIHTSGSTGTPKGVAVPHRALVNLLTTLAERPGLDADTVLAAVTTLSFDIAALELLGPLLVGGRVDVVPRAVGADGPRLAAHLAEAGATVVQATPATWRLLLAAGWRPGPGFAVWCGGEAFPPDLARALTDTGAAVWNLYGPTETTVWSVVHRVSGAEDPVPLGSPVANTELLVVDRAGRRTPLGVPGELWIGGAGVAAGYWQRDELTRERFVPHPETPGARVYRTGDVVRWRPDGRLEFLGRLDFQVKVRGHRIEPGEIESVLRDDPRVRDAVVVVREDTPGDQRLVAYHVGDAEPDALRDACVARLPGYMVPATFVALPALPLTANGKVDRRALPAPDPAQRAGRYAPPRGAVEERLAKIFADVLGLDRVGRDDDFFALGGHSLLATALVGRIAADLDVEVPVRAVFAQPTVARLAGVLDLAGPPGSPQLTPAPRPSDADGPVRLPASFQQRRVWFLAQFEPDTAAAYHLHGGLRLRGRLDTDALRAALALVVRRHETLRTGFAAVDGEPEQVIHPYVPTPLSEVDLTGAVDRDAALADLLHDTATRPFDLTTPPLLRVVLATLGDDDAALLVTLHHAVGDRLAVEALTTELSAAYTALAAGAQPALPDLPVQYGDYAVAQQRWAGGPAERRQLEHWRRHLADLPVLDLPTDRPRPAVQTYRGATRTAQLPAGLVADLTALAAGRGGTLFMALLAGYALTLSRYARTLDVPVGSPVSGRYRPELEPLIGYFTNNLVLRTDLTGDPTVGELLDRVRDTCLDAYANADVPFERLVERLRPDRDLAHSPLFQVMFIAAPLPAPSLRLGDVTGTPLRAPDSAAKYDLTLTVFPAGPDTTAQQVVAEYNTDIFDAATVDRLLAHYRLVLDALTADVDRRLSALPALPAEERARLTTWGTGVRPPVPATSLDRYVTARFPAFADRIAVADEAGSLTYAELDLRAHQLAQHLRALGVTRGDRVALFTERGCDVLVALLGVLRAGAAYVPVDVAFPADRVAFILTDSGASAVLTQADLVHLLPELPESVAVVRLDADRTAIAARPTDPLPDGPGPDDLAYLIYTSGSTGHPKGVALPHRPVVNFLLSMIREPGLAGTDVVGAANTLACDMPVLDVYLPLLVGARIEMIPHATVVDGERLADRLRRSRVTYLQGTPTTWRLLQQAGWRPPAGFTALAGAERVPADLAHWLHAAGAGVWHLYGPTETTVWSTVHRVGGGEDPLPLGGPVANTELLVVDDAGRRVPVGVPGELWIGGAGVAAGYWRREELTAVKFVAHPEAPGARVYRTGDLVRWRGDGTLEFLGRIDFQVKVRGHRIELGEIESVLRADPRVRDAVVVVREDTPGDQRLVGYADLHHPDDVDRAALVAALHAACRERLPDYMVPSALVLLDALPLTANRNKVDRAKLPAPDGMRPDVGAYAAPRGTAEQRLAAIFADVLGLDRVGRDDDFFALGGHSLLATRVVARIRDALTVDLPVRAVFATPTVAGLAAALPQATPAAAPVGATPVGDATAPPIPAQFRMPQVGGDLAGRYVLPASSGQRRLWFLAQLDSGGAGAYTVDGAVRLTGPLDREALHAALNAVVARHETLRTSLHETDGEPVQVIAPALTVPLEVVELADPGRLDETLTALSGVPFDLRTAPLLRATLIRVDAAHHVLHLALHHAICDRWSVQVLARDLVAAYTAGADSAAPAALPIQYGDYAAWQRQWTTGPEAAAQLAYWRQRLAGLPALELPTDRPRPATRAWRGELCWHRIPADLVARVTEAARRRSATPFMVGLAACQLMLARYSGQRDFAVGSPVAGRSRTELEGLVGFFVNNLVLRADLDGTPTVGELLDRVRAACLDAYAHADVPFDQLVEELRPARDRAQTPLFTVLFAAQNTPPAARSMGPVEVTPVDLRPGTTQFDLSIMLVPDPDSGDLRLRVEYDTELFDAATVDRMADQFRLLLTELAGDPDRPVRGLAPLTDDERRLLLDEWVRQHPQPDRPGLMASFREQATRTPDAVAAECGDDRLSYAELLARAAGLAQRLRAAGVRRGDRVGIHLDRNLDLLVAVLGVLDAGAAYVPLDPGWPPARMSYVLDDAGVRALVAAVPPPGFTGPVLAPTGEPAAPQPTADESAGPDDLAYLIYTSGSTGRPKGVMVTHRNVARLVTAAATRFAFRADDVWSVFHSVAFDVSVFEMWGAWLTGARVVMVPYLAAREPAELRALLARHRVTVLSQTPTAFRQLAAADAAAPDRLTALRYVVFAGEALDVPALTGWFDRYGDDHPELINMYGTTETTVHATFHRVRATELAEPGRHRVGRPLPDLRIVLLDPDGQPVPLGAPGEVAIGGPGVSLGYAGRPELTAERFVASPYAGPGGRLYRTGDLARWLPDGTLDFLGRADSQVKIRGFRVEPGEVQAVLREHPDVADAVVVARAGRADDTELAGYVVPRPGAAPSPGDLRAHARRFLPEYLVPASLTLLDALPRTGNGKLDLRALPRPRRGADEAGHVAPRDQVEATLTEIWRQVLDVDTVGVHDDFFDLGGHSLLATRAMSRARTALHVDAGVRDLFDQPTIAGLAERLRHRLGGPSAEPVPAATPRDGLLPASPAQRRLWLLHQLDPDSAGAYVIGSAVRLRGPLDPAALQAAFADVVARHEALRTSFATVDGEPAQRIHPGLDVPVQRVDLSGDPAALAALTRDRLTAPFDLAEAPLVRTTLVRVADDEHHLLLALHHAVGDQWSTQVIVRDLVAAYRARVAGNAVDLPVPQLRYADVAAWQRDRLERGGLDEDLRWWTDRLAGLPVLDLPTDRVRPATRRHRGGQRAAEVPAGLVDRLTEVGRRHDATPFMVALAAYQLMLSRYAGQTDFGVAVPVSGRDRPDTEDLVGFFANTLVLRADLAGEPGVGELIGRVRQTCLAAYARAEAPFDVLVERLGQARDLSRTPLAQVGFALVERVASGDREFAGVRAEPLPFDPGTAKTDLTVTLIPTDDGGWRLLAEYDVDLFAPATVDRMLAHLSMLLAEFAQDPQRQVTALPDLPAEEAAQLESWGRGPVRELPDATWPQLFARQVAANPDRPAVLFGAETVTYAELNARANRLAHRLVELGVGADVLVGVLVERSVEMVVAVLAVLKAGGAYVPIDPGYPADRVAFMLSDSGAPVLLTRSARVDGPTGATATVVAVDAPDLATLPDTDLPRRSGPDDLAYVIYTSGSTGTPKGVAVTHRSVTNLWLTRYLVGLHSESRVLQFAPFSFDVSVFEMVLSLLGGVPLVVPAAQDLAGGVEIVGLISRQRVTFTFMPPSLLAHLDPEHLPTVEVLGSGGEDCPAEVAERWGGRKRFLIGYGPTEATVYATVTDEIVGGGHPPIGRPVVNTVLRVLDERLHPRPIGVPGELYIGGAGLARGYLHRPELTEAAFITHPATGERLYRTGDLVRYLPDGNLEFLGRLDDQVKLRGFRIELGEIAAALRGAPGVAEAVVVVREDRPGDKRLVGYVVPATDAPDDDLVRAARAAVAERLPQYMVPAAVVALPALPLTPNGKVDRRALPAPAGPVDETGYVPPRTPSEHRLTRLVAEALGVERVGLDDDFFALGGHSLLAARLHATIRRLWGVDLPVRVLFEHSRIGALADLLDEQGSIDVAAAEEQHAAALRADVALPDDVRPVGAPRSTERPGTVLLTGATGFLGAYLLRQLAEAGTTVLCLVRGGDEADAHRRLVAQLRRYRCWREEWTDRVRALPGDLAAPRLGLTPDRFAALAREVDEIYHCGAVVHFLRPYAMLRDGNVAGTVEILRLATLDRPVPVHYVSTMSVFGGLAATGADPATAVLREDELPDVPPPATDTGYNHSKWVAEQVVALARARGVPVTVHRPGRIAGDTRTGTWRADDLVCQVIRACVATGAVPDTGLATDLVPVDHLAAAITALARRPEALGRTFHFALDTKVPLVLLADALAEKGWPVRRVPLADWYDAVGAAARAGDDQLGPVLAMYAPLAEGRVTGAGEPTFDDRNTRELTGDLLPPPRVDTALLGRYLDALVADGFLPPPPGASADTPESGPRHPDEGSTDGSA</sequence>
<keyword evidence="4" id="KW-0597">Phosphoprotein</keyword>
<dbReference type="Gene3D" id="3.30.300.30">
    <property type="match status" value="4"/>
</dbReference>
<keyword evidence="5" id="KW-0436">Ligase</keyword>
<dbReference type="FunFam" id="1.10.1200.10:FF:000005">
    <property type="entry name" value="Nonribosomal peptide synthetase 1"/>
    <property type="match status" value="1"/>
</dbReference>
<dbReference type="Gene3D" id="1.10.1200.10">
    <property type="entry name" value="ACP-like"/>
    <property type="match status" value="4"/>
</dbReference>
<organism evidence="8 9">
    <name type="scientific">Micromonospora halophytica</name>
    <dbReference type="NCBI Taxonomy" id="47864"/>
    <lineage>
        <taxon>Bacteria</taxon>
        <taxon>Bacillati</taxon>
        <taxon>Actinomycetota</taxon>
        <taxon>Actinomycetes</taxon>
        <taxon>Micromonosporales</taxon>
        <taxon>Micromonosporaceae</taxon>
        <taxon>Micromonospora</taxon>
    </lineage>
</organism>
<dbReference type="InterPro" id="IPR023213">
    <property type="entry name" value="CAT-like_dom_sf"/>
</dbReference>
<name>A0A1C5I7G1_9ACTN</name>
<dbReference type="InterPro" id="IPR001242">
    <property type="entry name" value="Condensation_dom"/>
</dbReference>
<dbReference type="CDD" id="cd17643">
    <property type="entry name" value="A_NRPS_Cytc1-like"/>
    <property type="match status" value="1"/>
</dbReference>
<dbReference type="Gene3D" id="3.30.559.10">
    <property type="entry name" value="Chloramphenicol acetyltransferase-like domain"/>
    <property type="match status" value="4"/>
</dbReference>
<dbReference type="Pfam" id="PF00668">
    <property type="entry name" value="Condensation"/>
    <property type="match status" value="4"/>
</dbReference>
<evidence type="ECO:0000256" key="3">
    <source>
        <dbReference type="ARBA" id="ARBA00022450"/>
    </source>
</evidence>
<dbReference type="Pfam" id="PF13193">
    <property type="entry name" value="AMP-binding_C"/>
    <property type="match status" value="4"/>
</dbReference>
<dbReference type="SUPFAM" id="SSF56801">
    <property type="entry name" value="Acetyl-CoA synthetase-like"/>
    <property type="match status" value="4"/>
</dbReference>
<dbReference type="PANTHER" id="PTHR45527:SF1">
    <property type="entry name" value="FATTY ACID SYNTHASE"/>
    <property type="match status" value="1"/>
</dbReference>
<dbReference type="SUPFAM" id="SSF52777">
    <property type="entry name" value="CoA-dependent acyltransferases"/>
    <property type="match status" value="8"/>
</dbReference>
<dbReference type="SUPFAM" id="SSF47336">
    <property type="entry name" value="ACP-like"/>
    <property type="match status" value="4"/>
</dbReference>
<proteinExistence type="inferred from homology"/>
<comment type="cofactor">
    <cofactor evidence="1">
        <name>pantetheine 4'-phosphate</name>
        <dbReference type="ChEBI" id="CHEBI:47942"/>
    </cofactor>
</comment>
<dbReference type="InterPro" id="IPR045851">
    <property type="entry name" value="AMP-bd_C_sf"/>
</dbReference>
<dbReference type="InterPro" id="IPR020845">
    <property type="entry name" value="AMP-binding_CS"/>
</dbReference>
<dbReference type="InterPro" id="IPR010071">
    <property type="entry name" value="AA_adenyl_dom"/>
</dbReference>
<dbReference type="PROSITE" id="PS50075">
    <property type="entry name" value="CARRIER"/>
    <property type="match status" value="4"/>
</dbReference>
<dbReference type="Gene3D" id="2.30.38.10">
    <property type="entry name" value="Luciferase, Domain 3"/>
    <property type="match status" value="3"/>
</dbReference>
<dbReference type="OrthoDB" id="5476914at2"/>
<evidence type="ECO:0000256" key="1">
    <source>
        <dbReference type="ARBA" id="ARBA00001957"/>
    </source>
</evidence>
<feature type="domain" description="Carrier" evidence="7">
    <location>
        <begin position="2034"/>
        <end position="2109"/>
    </location>
</feature>
<evidence type="ECO:0000256" key="6">
    <source>
        <dbReference type="SAM" id="MobiDB-lite"/>
    </source>
</evidence>
<dbReference type="InterPro" id="IPR042099">
    <property type="entry name" value="ANL_N_sf"/>
</dbReference>
<feature type="domain" description="Carrier" evidence="7">
    <location>
        <begin position="4147"/>
        <end position="4222"/>
    </location>
</feature>
<dbReference type="Gene3D" id="3.40.50.980">
    <property type="match status" value="6"/>
</dbReference>
<feature type="compositionally biased region" description="Basic and acidic residues" evidence="6">
    <location>
        <begin position="4589"/>
        <end position="4598"/>
    </location>
</feature>
<dbReference type="SMART" id="SM00823">
    <property type="entry name" value="PKS_PP"/>
    <property type="match status" value="4"/>
</dbReference>
<evidence type="ECO:0000313" key="8">
    <source>
        <dbReference type="EMBL" id="SCG54250.1"/>
    </source>
</evidence>
<dbReference type="Gene3D" id="3.40.50.720">
    <property type="entry name" value="NAD(P)-binding Rossmann-like Domain"/>
    <property type="match status" value="1"/>
</dbReference>
<evidence type="ECO:0000313" key="9">
    <source>
        <dbReference type="Proteomes" id="UP000199408"/>
    </source>
</evidence>
<dbReference type="NCBIfam" id="TIGR01733">
    <property type="entry name" value="AA-adenyl-dom"/>
    <property type="match status" value="4"/>
</dbReference>
<dbReference type="Gene3D" id="3.40.50.12780">
    <property type="entry name" value="N-terminal domain of ligase-like"/>
    <property type="match status" value="1"/>
</dbReference>
<feature type="region of interest" description="Disordered" evidence="6">
    <location>
        <begin position="4623"/>
        <end position="4652"/>
    </location>
</feature>
<evidence type="ECO:0000256" key="5">
    <source>
        <dbReference type="ARBA" id="ARBA00022598"/>
    </source>
</evidence>
<dbReference type="Pfam" id="PF00550">
    <property type="entry name" value="PP-binding"/>
    <property type="match status" value="4"/>
</dbReference>
<feature type="domain" description="Carrier" evidence="7">
    <location>
        <begin position="970"/>
        <end position="1045"/>
    </location>
</feature>
<dbReference type="InterPro" id="IPR036291">
    <property type="entry name" value="NAD(P)-bd_dom_sf"/>
</dbReference>
<dbReference type="InterPro" id="IPR006162">
    <property type="entry name" value="Ppantetheine_attach_site"/>
</dbReference>
<dbReference type="InterPro" id="IPR000873">
    <property type="entry name" value="AMP-dep_synth/lig_dom"/>
</dbReference>
<dbReference type="Proteomes" id="UP000199408">
    <property type="component" value="Unassembled WGS sequence"/>
</dbReference>
<dbReference type="Pfam" id="PF07993">
    <property type="entry name" value="NAD_binding_4"/>
    <property type="match status" value="1"/>
</dbReference>
<dbReference type="GO" id="GO:0044550">
    <property type="term" value="P:secondary metabolite biosynthetic process"/>
    <property type="evidence" value="ECO:0007669"/>
    <property type="project" value="UniProtKB-ARBA"/>
</dbReference>